<protein>
    <submittedName>
        <fullName evidence="12">Branched-chain amino acid ABC transporter ATP-binding protein/permease</fullName>
    </submittedName>
</protein>
<dbReference type="EMBL" id="VWPL01000001">
    <property type="protein sequence ID" value="KAA5603534.1"/>
    <property type="molecule type" value="Genomic_DNA"/>
</dbReference>
<dbReference type="PANTHER" id="PTHR45772">
    <property type="entry name" value="CONSERVED COMPONENT OF ABC TRANSPORTER FOR NATURAL AMINO ACIDS-RELATED"/>
    <property type="match status" value="1"/>
</dbReference>
<dbReference type="GO" id="GO:0005524">
    <property type="term" value="F:ATP binding"/>
    <property type="evidence" value="ECO:0007669"/>
    <property type="project" value="UniProtKB-KW"/>
</dbReference>
<dbReference type="InterPro" id="IPR017871">
    <property type="entry name" value="ABC_transporter-like_CS"/>
</dbReference>
<evidence type="ECO:0000313" key="13">
    <source>
        <dbReference type="Proteomes" id="UP000323886"/>
    </source>
</evidence>
<dbReference type="GO" id="GO:0005886">
    <property type="term" value="C:plasma membrane"/>
    <property type="evidence" value="ECO:0007669"/>
    <property type="project" value="UniProtKB-SubCell"/>
</dbReference>
<comment type="caution">
    <text evidence="12">The sequence shown here is derived from an EMBL/GenBank/DDBJ whole genome shotgun (WGS) entry which is preliminary data.</text>
</comment>
<dbReference type="CDD" id="cd06581">
    <property type="entry name" value="TM_PBP1_LivM_like"/>
    <property type="match status" value="1"/>
</dbReference>
<proteinExistence type="inferred from homology"/>
<dbReference type="Pfam" id="PF02653">
    <property type="entry name" value="BPD_transp_2"/>
    <property type="match status" value="1"/>
</dbReference>
<evidence type="ECO:0000256" key="3">
    <source>
        <dbReference type="ARBA" id="ARBA00022448"/>
    </source>
</evidence>
<dbReference type="CDD" id="cd03219">
    <property type="entry name" value="ABC_Mj1267_LivG_branched"/>
    <property type="match status" value="1"/>
</dbReference>
<dbReference type="SMART" id="SM00382">
    <property type="entry name" value="AAA"/>
    <property type="match status" value="1"/>
</dbReference>
<reference evidence="12 13" key="1">
    <citation type="submission" date="2019-09" db="EMBL/GenBank/DDBJ databases">
        <title>Draft Whole-Genome sequence of Blastochloris sulfoviridis DSM 729.</title>
        <authorList>
            <person name="Meyer T.E."/>
            <person name="Kyndt J.A."/>
        </authorList>
    </citation>
    <scope>NUCLEOTIDE SEQUENCE [LARGE SCALE GENOMIC DNA]</scope>
    <source>
        <strain evidence="12 13">DSM 729</strain>
    </source>
</reference>
<keyword evidence="3" id="KW-0813">Transport</keyword>
<dbReference type="FunFam" id="3.40.50.300:FF:000421">
    <property type="entry name" value="Branched-chain amino acid ABC transporter ATP-binding protein"/>
    <property type="match status" value="1"/>
</dbReference>
<gene>
    <name evidence="12" type="ORF">F1193_00100</name>
</gene>
<dbReference type="InterPro" id="IPR043428">
    <property type="entry name" value="LivM-like"/>
</dbReference>
<organism evidence="12 13">
    <name type="scientific">Blastochloris sulfoviridis</name>
    <dbReference type="NCBI Taxonomy" id="50712"/>
    <lineage>
        <taxon>Bacteria</taxon>
        <taxon>Pseudomonadati</taxon>
        <taxon>Pseudomonadota</taxon>
        <taxon>Alphaproteobacteria</taxon>
        <taxon>Hyphomicrobiales</taxon>
        <taxon>Blastochloridaceae</taxon>
        <taxon>Blastochloris</taxon>
    </lineage>
</organism>
<feature type="transmembrane region" description="Helical" evidence="10">
    <location>
        <begin position="243"/>
        <end position="267"/>
    </location>
</feature>
<comment type="subcellular location">
    <subcellularLocation>
        <location evidence="1">Cell membrane</location>
        <topology evidence="1">Multi-pass membrane protein</topology>
    </subcellularLocation>
</comment>
<dbReference type="InterPro" id="IPR032823">
    <property type="entry name" value="BCA_ABC_TP_C"/>
</dbReference>
<evidence type="ECO:0000256" key="9">
    <source>
        <dbReference type="ARBA" id="ARBA00023136"/>
    </source>
</evidence>
<evidence type="ECO:0000256" key="6">
    <source>
        <dbReference type="ARBA" id="ARBA00022741"/>
    </source>
</evidence>
<feature type="transmembrane region" description="Helical" evidence="10">
    <location>
        <begin position="205"/>
        <end position="223"/>
    </location>
</feature>
<evidence type="ECO:0000256" key="2">
    <source>
        <dbReference type="ARBA" id="ARBA00005417"/>
    </source>
</evidence>
<keyword evidence="6" id="KW-0547">Nucleotide-binding</keyword>
<feature type="transmembrane region" description="Helical" evidence="10">
    <location>
        <begin position="109"/>
        <end position="125"/>
    </location>
</feature>
<keyword evidence="7 12" id="KW-0067">ATP-binding</keyword>
<evidence type="ECO:0000256" key="7">
    <source>
        <dbReference type="ARBA" id="ARBA00022840"/>
    </source>
</evidence>
<dbReference type="Pfam" id="PF12399">
    <property type="entry name" value="BCA_ABC_TP_C"/>
    <property type="match status" value="1"/>
</dbReference>
<evidence type="ECO:0000259" key="11">
    <source>
        <dbReference type="PROSITE" id="PS50893"/>
    </source>
</evidence>
<dbReference type="Pfam" id="PF00005">
    <property type="entry name" value="ABC_tran"/>
    <property type="match status" value="1"/>
</dbReference>
<feature type="transmembrane region" description="Helical" evidence="10">
    <location>
        <begin position="274"/>
        <end position="298"/>
    </location>
</feature>
<accession>A0A5M6I5P1</accession>
<dbReference type="InterPro" id="IPR003593">
    <property type="entry name" value="AAA+_ATPase"/>
</dbReference>
<evidence type="ECO:0000256" key="5">
    <source>
        <dbReference type="ARBA" id="ARBA00022692"/>
    </source>
</evidence>
<dbReference type="OrthoDB" id="7158404at2"/>
<dbReference type="Gene3D" id="3.40.50.300">
    <property type="entry name" value="P-loop containing nucleotide triphosphate hydrolases"/>
    <property type="match status" value="1"/>
</dbReference>
<dbReference type="PROSITE" id="PS00211">
    <property type="entry name" value="ABC_TRANSPORTER_1"/>
    <property type="match status" value="1"/>
</dbReference>
<evidence type="ECO:0000256" key="4">
    <source>
        <dbReference type="ARBA" id="ARBA00022475"/>
    </source>
</evidence>
<keyword evidence="13" id="KW-1185">Reference proteome</keyword>
<dbReference type="InterPro" id="IPR027417">
    <property type="entry name" value="P-loop_NTPase"/>
</dbReference>
<dbReference type="SUPFAM" id="SSF52540">
    <property type="entry name" value="P-loop containing nucleoside triphosphate hydrolases"/>
    <property type="match status" value="1"/>
</dbReference>
<dbReference type="InterPro" id="IPR051120">
    <property type="entry name" value="ABC_AA/LPS_Transport"/>
</dbReference>
<dbReference type="AlphaFoldDB" id="A0A5M6I5P1"/>
<dbReference type="InterPro" id="IPR001851">
    <property type="entry name" value="ABC_transp_permease"/>
</dbReference>
<evidence type="ECO:0000313" key="12">
    <source>
        <dbReference type="EMBL" id="KAA5603534.1"/>
    </source>
</evidence>
<evidence type="ECO:0000256" key="10">
    <source>
        <dbReference type="SAM" id="Phobius"/>
    </source>
</evidence>
<feature type="transmembrane region" description="Helical" evidence="10">
    <location>
        <begin position="155"/>
        <end position="175"/>
    </location>
</feature>
<dbReference type="Proteomes" id="UP000323886">
    <property type="component" value="Unassembled WGS sequence"/>
</dbReference>
<dbReference type="PANTHER" id="PTHR45772:SF2">
    <property type="entry name" value="ABC TRANSPORTER ATP-BINDING PROTEIN"/>
    <property type="match status" value="1"/>
</dbReference>
<dbReference type="GO" id="GO:0015658">
    <property type="term" value="F:branched-chain amino acid transmembrane transporter activity"/>
    <property type="evidence" value="ECO:0007669"/>
    <property type="project" value="InterPro"/>
</dbReference>
<dbReference type="RefSeq" id="WP_150095644.1">
    <property type="nucleotide sequence ID" value="NZ_VWPL01000001.1"/>
</dbReference>
<comment type="similarity">
    <text evidence="2">Belongs to the ABC transporter superfamily.</text>
</comment>
<evidence type="ECO:0000256" key="8">
    <source>
        <dbReference type="ARBA" id="ARBA00022989"/>
    </source>
</evidence>
<dbReference type="GO" id="GO:0016887">
    <property type="term" value="F:ATP hydrolysis activity"/>
    <property type="evidence" value="ECO:0007669"/>
    <property type="project" value="InterPro"/>
</dbReference>
<keyword evidence="4" id="KW-1003">Cell membrane</keyword>
<feature type="domain" description="ABC transporter" evidence="11">
    <location>
        <begin position="349"/>
        <end position="594"/>
    </location>
</feature>
<keyword evidence="9 10" id="KW-0472">Membrane</keyword>
<name>A0A5M6I5P1_9HYPH</name>
<sequence length="596" mass="62707">MNQRLALGTFAVLLAVIPLIPGMPVFWVTLLGNVGLAALVAIGLVLLTGVGGMTSFGQAAFCGFGAYATAVLTATHGWSPWQALPVALAVSGFAAVVLGLITVRLSGHFLPLGTMAWGLSLYYLFGKIEMLGRHDGISGIPPLSVFGISLADPRAAHYLIWTVVIGAAILTTHLLDSRIGRAIRALRRGQIAAESFGIDVARTKLIVFVYAALLAGLSGWLYAHVQRTVTPAPFGLNAGIEYLFMAVVGGAGQIWGAIVGAGLVTLLKEALQRVVPAVFGTSVQLEGVVFGIALVALLQVAREGLWPHIVGLLPARQRAAPKPADLLARRAPVAGTDSALEIGRGEALLVLDQARKQFGGLVAVNDVSFKVRRGEIVALIGPNGAGKSTTFNLITGVAALTAGTVRYDGVEISGTSPRVIARHGVARTFQHVKLNPDMTVLENVALGAHLRGRAGILAAMLRLDRRDEARLLAEAAHQIERIGLGEHMMKPAGSLALGQQRMVEIARALAMDPELLLLDEPAAGLRHFEKTALADLLDRLRAEGMSVLLVEHDMGFVMGLTDHIVVLDFGTKIAEGPPEAIKTHPAVLEAYLGGAA</sequence>
<dbReference type="PROSITE" id="PS50893">
    <property type="entry name" value="ABC_TRANSPORTER_2"/>
    <property type="match status" value="1"/>
</dbReference>
<evidence type="ECO:0000256" key="1">
    <source>
        <dbReference type="ARBA" id="ARBA00004651"/>
    </source>
</evidence>
<dbReference type="InterPro" id="IPR003439">
    <property type="entry name" value="ABC_transporter-like_ATP-bd"/>
</dbReference>
<feature type="transmembrane region" description="Helical" evidence="10">
    <location>
        <begin position="84"/>
        <end position="102"/>
    </location>
</feature>
<keyword evidence="5 10" id="KW-0812">Transmembrane</keyword>
<keyword evidence="8 10" id="KW-1133">Transmembrane helix</keyword>
<feature type="transmembrane region" description="Helical" evidence="10">
    <location>
        <begin position="32"/>
        <end position="52"/>
    </location>
</feature>